<keyword evidence="1" id="KW-0408">Iron</keyword>
<protein>
    <submittedName>
        <fullName evidence="2">Biotin synthase</fullName>
    </submittedName>
</protein>
<dbReference type="AlphaFoldDB" id="A0A6C2UPC1"/>
<dbReference type="SUPFAM" id="SSF102114">
    <property type="entry name" value="Radical SAM enzymes"/>
    <property type="match status" value="1"/>
</dbReference>
<dbReference type="GO" id="GO:0009102">
    <property type="term" value="P:biotin biosynthetic process"/>
    <property type="evidence" value="ECO:0007669"/>
    <property type="project" value="InterPro"/>
</dbReference>
<organism evidence="2 3">
    <name type="scientific">Pontiella sulfatireligans</name>
    <dbReference type="NCBI Taxonomy" id="2750658"/>
    <lineage>
        <taxon>Bacteria</taxon>
        <taxon>Pseudomonadati</taxon>
        <taxon>Kiritimatiellota</taxon>
        <taxon>Kiritimatiellia</taxon>
        <taxon>Kiritimatiellales</taxon>
        <taxon>Pontiellaceae</taxon>
        <taxon>Pontiella</taxon>
    </lineage>
</organism>
<dbReference type="PANTHER" id="PTHR22976">
    <property type="entry name" value="BIOTIN SYNTHASE"/>
    <property type="match status" value="1"/>
</dbReference>
<dbReference type="GO" id="GO:0004076">
    <property type="term" value="F:biotin synthase activity"/>
    <property type="evidence" value="ECO:0007669"/>
    <property type="project" value="InterPro"/>
</dbReference>
<keyword evidence="1" id="KW-0411">Iron-sulfur</keyword>
<evidence type="ECO:0000313" key="3">
    <source>
        <dbReference type="Proteomes" id="UP000346198"/>
    </source>
</evidence>
<dbReference type="Proteomes" id="UP000346198">
    <property type="component" value="Unassembled WGS sequence"/>
</dbReference>
<dbReference type="InterPro" id="IPR013785">
    <property type="entry name" value="Aldolase_TIM"/>
</dbReference>
<gene>
    <name evidence="2" type="primary">bioB_2</name>
    <name evidence="2" type="ORF">SCARR_04129</name>
</gene>
<keyword evidence="1" id="KW-0479">Metal-binding</keyword>
<evidence type="ECO:0000313" key="2">
    <source>
        <dbReference type="EMBL" id="VGO22048.1"/>
    </source>
</evidence>
<name>A0A6C2UPC1_9BACT</name>
<proteinExistence type="predicted"/>
<dbReference type="EMBL" id="CAAHFH010000002">
    <property type="protein sequence ID" value="VGO22048.1"/>
    <property type="molecule type" value="Genomic_DNA"/>
</dbReference>
<reference evidence="2 3" key="1">
    <citation type="submission" date="2019-04" db="EMBL/GenBank/DDBJ databases">
        <authorList>
            <person name="Van Vliet M D."/>
        </authorList>
    </citation>
    <scope>NUCLEOTIDE SEQUENCE [LARGE SCALE GENOMIC DNA]</scope>
    <source>
        <strain evidence="2 3">F21</strain>
    </source>
</reference>
<dbReference type="InterPro" id="IPR002684">
    <property type="entry name" value="Biotin_synth/BioAB"/>
</dbReference>
<dbReference type="InterPro" id="IPR058240">
    <property type="entry name" value="rSAM_sf"/>
</dbReference>
<dbReference type="GO" id="GO:0051537">
    <property type="term" value="F:2 iron, 2 sulfur cluster binding"/>
    <property type="evidence" value="ECO:0007669"/>
    <property type="project" value="TreeGrafter"/>
</dbReference>
<accession>A0A6C2UPC1</accession>
<keyword evidence="1" id="KW-0004">4Fe-4S</keyword>
<dbReference type="GO" id="GO:0051539">
    <property type="term" value="F:4 iron, 4 sulfur cluster binding"/>
    <property type="evidence" value="ECO:0007669"/>
    <property type="project" value="UniProtKB-KW"/>
</dbReference>
<sequence length="114" mass="12514">MLNSSDVELLDVLQATCLIRKNFFGKKISLHVLKNAKSGACPENCSFCSQSKSVSTEVEEYPMESADEIVAGAPRRNGHAGSALLRDSNSRAPSESEMQTICEAAFFIRRIFLI</sequence>
<keyword evidence="3" id="KW-1185">Reference proteome</keyword>
<evidence type="ECO:0000256" key="1">
    <source>
        <dbReference type="ARBA" id="ARBA00022485"/>
    </source>
</evidence>
<dbReference type="Gene3D" id="3.20.20.70">
    <property type="entry name" value="Aldolase class I"/>
    <property type="match status" value="1"/>
</dbReference>
<dbReference type="PANTHER" id="PTHR22976:SF2">
    <property type="entry name" value="BIOTIN SYNTHASE, MITOCHONDRIAL"/>
    <property type="match status" value="1"/>
</dbReference>